<dbReference type="AlphaFoldDB" id="A0A2P8GS10"/>
<dbReference type="RefSeq" id="WP_127054498.1">
    <property type="nucleotide sequence ID" value="NZ_PYAU01000001.1"/>
</dbReference>
<comment type="caution">
    <text evidence="2">The sequence shown here is derived from an EMBL/GenBank/DDBJ whole genome shotgun (WGS) entry which is preliminary data.</text>
</comment>
<protein>
    <submittedName>
        <fullName evidence="2">Uncharacterized protein</fullName>
    </submittedName>
</protein>
<keyword evidence="1" id="KW-1133">Transmembrane helix</keyword>
<dbReference type="Proteomes" id="UP000268291">
    <property type="component" value="Unassembled WGS sequence"/>
</dbReference>
<name>A0A2P8GS10_9MICO</name>
<accession>A0A2P8GS10</accession>
<keyword evidence="1" id="KW-0812">Transmembrane</keyword>
<reference evidence="3 5" key="2">
    <citation type="submission" date="2018-12" db="EMBL/GenBank/DDBJ databases">
        <authorList>
            <person name="hu s."/>
            <person name="Xu Y."/>
            <person name="Xu B."/>
            <person name="Li F."/>
        </authorList>
    </citation>
    <scope>NUCLEOTIDE SEQUENCE [LARGE SCALE GENOMIC DNA]</scope>
    <source>
        <strain evidence="3 5">KSW2-17</strain>
    </source>
</reference>
<reference evidence="2 4" key="1">
    <citation type="submission" date="2018-03" db="EMBL/GenBank/DDBJ databases">
        <title>Genomic Encyclopedia of Archaeal and Bacterial Type Strains, Phase II (KMG-II): from individual species to whole genera.</title>
        <authorList>
            <person name="Goeker M."/>
        </authorList>
    </citation>
    <scope>NUCLEOTIDE SEQUENCE [LARGE SCALE GENOMIC DNA]</scope>
    <source>
        <strain evidence="2 4">DSM 21548</strain>
    </source>
</reference>
<evidence type="ECO:0000313" key="4">
    <source>
        <dbReference type="Proteomes" id="UP000241203"/>
    </source>
</evidence>
<sequence length="65" mass="6826">MATDLEDARSAHSVRRGRGLRAVAIVLFIGIGVSCGAASCTGGANGSYGTTQTVNWEWDKPRSSR</sequence>
<evidence type="ECO:0000313" key="3">
    <source>
        <dbReference type="EMBL" id="RUQ84269.1"/>
    </source>
</evidence>
<evidence type="ECO:0000313" key="5">
    <source>
        <dbReference type="Proteomes" id="UP000268291"/>
    </source>
</evidence>
<gene>
    <name evidence="2" type="ORF">CLV49_0354</name>
    <name evidence="3" type="ORF">ELQ93_15750</name>
</gene>
<dbReference type="EMBL" id="RZGY01000003">
    <property type="protein sequence ID" value="RUQ84269.1"/>
    <property type="molecule type" value="Genomic_DNA"/>
</dbReference>
<dbReference type="Proteomes" id="UP000241203">
    <property type="component" value="Unassembled WGS sequence"/>
</dbReference>
<organism evidence="2 4">
    <name type="scientific">Labedella gwakjiensis</name>
    <dbReference type="NCBI Taxonomy" id="390269"/>
    <lineage>
        <taxon>Bacteria</taxon>
        <taxon>Bacillati</taxon>
        <taxon>Actinomycetota</taxon>
        <taxon>Actinomycetes</taxon>
        <taxon>Micrococcales</taxon>
        <taxon>Microbacteriaceae</taxon>
        <taxon>Labedella</taxon>
    </lineage>
</organism>
<proteinExistence type="predicted"/>
<feature type="transmembrane region" description="Helical" evidence="1">
    <location>
        <begin position="20"/>
        <end position="39"/>
    </location>
</feature>
<evidence type="ECO:0000313" key="2">
    <source>
        <dbReference type="EMBL" id="PSL36756.1"/>
    </source>
</evidence>
<keyword evidence="5" id="KW-1185">Reference proteome</keyword>
<dbReference type="EMBL" id="PYAU01000001">
    <property type="protein sequence ID" value="PSL36756.1"/>
    <property type="molecule type" value="Genomic_DNA"/>
</dbReference>
<evidence type="ECO:0000256" key="1">
    <source>
        <dbReference type="SAM" id="Phobius"/>
    </source>
</evidence>
<keyword evidence="1" id="KW-0472">Membrane</keyword>